<reference evidence="2" key="1">
    <citation type="submission" date="2020-01" db="EMBL/GenBank/DDBJ databases">
        <title>Genome sequence of Kobresia littledalei, the first chromosome-level genome in the family Cyperaceae.</title>
        <authorList>
            <person name="Qu G."/>
        </authorList>
    </citation>
    <scope>NUCLEOTIDE SEQUENCE</scope>
    <source>
        <strain evidence="2">C.B.Clarke</strain>
        <tissue evidence="2">Leaf</tissue>
    </source>
</reference>
<evidence type="ECO:0000313" key="3">
    <source>
        <dbReference type="Proteomes" id="UP000623129"/>
    </source>
</evidence>
<proteinExistence type="predicted"/>
<dbReference type="PANTHER" id="PTHR48045:SF26">
    <property type="entry name" value="UDP-GLYCOSYLTRANSFERASE 74E2-LIKE"/>
    <property type="match status" value="1"/>
</dbReference>
<organism evidence="2 3">
    <name type="scientific">Carex littledalei</name>
    <dbReference type="NCBI Taxonomy" id="544730"/>
    <lineage>
        <taxon>Eukaryota</taxon>
        <taxon>Viridiplantae</taxon>
        <taxon>Streptophyta</taxon>
        <taxon>Embryophyta</taxon>
        <taxon>Tracheophyta</taxon>
        <taxon>Spermatophyta</taxon>
        <taxon>Magnoliopsida</taxon>
        <taxon>Liliopsida</taxon>
        <taxon>Poales</taxon>
        <taxon>Cyperaceae</taxon>
        <taxon>Cyperoideae</taxon>
        <taxon>Cariceae</taxon>
        <taxon>Carex</taxon>
        <taxon>Carex subgen. Euthyceras</taxon>
    </lineage>
</organism>
<dbReference type="OrthoDB" id="5835829at2759"/>
<keyword evidence="3" id="KW-1185">Reference proteome</keyword>
<dbReference type="SUPFAM" id="SSF53756">
    <property type="entry name" value="UDP-Glycosyltransferase/glycogen phosphorylase"/>
    <property type="match status" value="1"/>
</dbReference>
<dbReference type="EMBL" id="SWLB01000002">
    <property type="protein sequence ID" value="KAF3341051.1"/>
    <property type="molecule type" value="Genomic_DNA"/>
</dbReference>
<keyword evidence="1 2" id="KW-0808">Transferase</keyword>
<protein>
    <submittedName>
        <fullName evidence="2">UDP-glycosyltransferase 74E2-like protein</fullName>
    </submittedName>
</protein>
<dbReference type="Proteomes" id="UP000623129">
    <property type="component" value="Unassembled WGS sequence"/>
</dbReference>
<dbReference type="GO" id="GO:0008194">
    <property type="term" value="F:UDP-glycosyltransferase activity"/>
    <property type="evidence" value="ECO:0007669"/>
    <property type="project" value="InterPro"/>
</dbReference>
<dbReference type="Gene3D" id="3.40.50.2000">
    <property type="entry name" value="Glycogen Phosphorylase B"/>
    <property type="match status" value="1"/>
</dbReference>
<dbReference type="Pfam" id="PF00201">
    <property type="entry name" value="UDPGT"/>
    <property type="match status" value="1"/>
</dbReference>
<evidence type="ECO:0000313" key="2">
    <source>
        <dbReference type="EMBL" id="KAF3341051.1"/>
    </source>
</evidence>
<dbReference type="AlphaFoldDB" id="A0A833VKE7"/>
<gene>
    <name evidence="2" type="ORF">FCM35_KLT09895</name>
</gene>
<comment type="caution">
    <text evidence="2">The sequence shown here is derived from an EMBL/GenBank/DDBJ whole genome shotgun (WGS) entry which is preliminary data.</text>
</comment>
<evidence type="ECO:0000256" key="1">
    <source>
        <dbReference type="ARBA" id="ARBA00022679"/>
    </source>
</evidence>
<name>A0A833VKE7_9POAL</name>
<accession>A0A833VKE7</accession>
<sequence>MMAYEKSSETSKLPDSFTDEVKERGLIISWSQQLEEVAHQAVGCFLMHWGWNLTLEAVSLGVPMVVFPQWTDQRMNAKYVGNIWEVGVQVRRDSAGLVGIEEVASCVEVMQGERREIYRRNSHKW</sequence>
<dbReference type="PANTHER" id="PTHR48045">
    <property type="entry name" value="UDP-GLYCOSYLTRANSFERASE 72B1"/>
    <property type="match status" value="1"/>
</dbReference>
<dbReference type="InterPro" id="IPR002213">
    <property type="entry name" value="UDP_glucos_trans"/>
</dbReference>